<reference evidence="1 2" key="1">
    <citation type="journal article" date="2016" name="Nat. Commun.">
        <title>Thousands of microbial genomes shed light on interconnected biogeochemical processes in an aquifer system.</title>
        <authorList>
            <person name="Anantharaman K."/>
            <person name="Brown C.T."/>
            <person name="Hug L.A."/>
            <person name="Sharon I."/>
            <person name="Castelle C.J."/>
            <person name="Probst A.J."/>
            <person name="Thomas B.C."/>
            <person name="Singh A."/>
            <person name="Wilkins M.J."/>
            <person name="Karaoz U."/>
            <person name="Brodie E.L."/>
            <person name="Williams K.H."/>
            <person name="Hubbard S.S."/>
            <person name="Banfield J.F."/>
        </authorList>
    </citation>
    <scope>NUCLEOTIDE SEQUENCE [LARGE SCALE GENOMIC DNA]</scope>
</reference>
<organism evidence="1 2">
    <name type="scientific">Candidatus Falkowbacteria bacterium RIFOXYC2_FULL_48_21</name>
    <dbReference type="NCBI Taxonomy" id="1798005"/>
    <lineage>
        <taxon>Bacteria</taxon>
        <taxon>Candidatus Falkowiibacteriota</taxon>
    </lineage>
</organism>
<accession>A0A1F5TG29</accession>
<name>A0A1F5TG29_9BACT</name>
<evidence type="ECO:0000313" key="2">
    <source>
        <dbReference type="Proteomes" id="UP000178656"/>
    </source>
</evidence>
<dbReference type="AlphaFoldDB" id="A0A1F5TG29"/>
<gene>
    <name evidence="1" type="ORF">A2482_02280</name>
</gene>
<sequence length="83" mass="9736">MKKKSKPTFKATIDSKEFNRLKNDSITKEYVNNKLADMRRIMTTLTRKENEKFNALIEILTMRKAITAEDADKVLRMQPFALI</sequence>
<dbReference type="EMBL" id="MFGM01000013">
    <property type="protein sequence ID" value="OGF37872.1"/>
    <property type="molecule type" value="Genomic_DNA"/>
</dbReference>
<proteinExistence type="predicted"/>
<evidence type="ECO:0000313" key="1">
    <source>
        <dbReference type="EMBL" id="OGF37872.1"/>
    </source>
</evidence>
<protein>
    <submittedName>
        <fullName evidence="1">Uncharacterized protein</fullName>
    </submittedName>
</protein>
<comment type="caution">
    <text evidence="1">The sequence shown here is derived from an EMBL/GenBank/DDBJ whole genome shotgun (WGS) entry which is preliminary data.</text>
</comment>
<dbReference type="Proteomes" id="UP000178656">
    <property type="component" value="Unassembled WGS sequence"/>
</dbReference>